<reference evidence="1" key="1">
    <citation type="submission" date="2021-02" db="EMBL/GenBank/DDBJ databases">
        <authorList>
            <person name="Nowell W R."/>
        </authorList>
    </citation>
    <scope>NUCLEOTIDE SEQUENCE</scope>
</reference>
<dbReference type="AlphaFoldDB" id="A0A8S3AA64"/>
<dbReference type="EMBL" id="CAJOBC010161063">
    <property type="protein sequence ID" value="CAF4697750.1"/>
    <property type="molecule type" value="Genomic_DNA"/>
</dbReference>
<proteinExistence type="predicted"/>
<name>A0A8S3AA64_9BILA</name>
<feature type="non-terminal residue" evidence="1">
    <location>
        <position position="88"/>
    </location>
</feature>
<gene>
    <name evidence="1" type="ORF">SRO942_LOCUS51357</name>
</gene>
<protein>
    <submittedName>
        <fullName evidence="1">Uncharacterized protein</fullName>
    </submittedName>
</protein>
<dbReference type="Proteomes" id="UP000681722">
    <property type="component" value="Unassembled WGS sequence"/>
</dbReference>
<evidence type="ECO:0000313" key="1">
    <source>
        <dbReference type="EMBL" id="CAF4697750.1"/>
    </source>
</evidence>
<accession>A0A8S3AA64</accession>
<organism evidence="1 2">
    <name type="scientific">Didymodactylos carnosus</name>
    <dbReference type="NCBI Taxonomy" id="1234261"/>
    <lineage>
        <taxon>Eukaryota</taxon>
        <taxon>Metazoa</taxon>
        <taxon>Spiralia</taxon>
        <taxon>Gnathifera</taxon>
        <taxon>Rotifera</taxon>
        <taxon>Eurotatoria</taxon>
        <taxon>Bdelloidea</taxon>
        <taxon>Philodinida</taxon>
        <taxon>Philodinidae</taxon>
        <taxon>Didymodactylos</taxon>
    </lineage>
</organism>
<comment type="caution">
    <text evidence="1">The sequence shown here is derived from an EMBL/GenBank/DDBJ whole genome shotgun (WGS) entry which is preliminary data.</text>
</comment>
<evidence type="ECO:0000313" key="2">
    <source>
        <dbReference type="Proteomes" id="UP000681722"/>
    </source>
</evidence>
<sequence>MNPTFYTNVQPATIQLSSTNDVNADLSMKTSCQTGETLSSDFRIFQWLHRIQHLHEPIPYYQMSIISAPYNCPQTLKSLSDTTTQTDL</sequence>